<evidence type="ECO:0000313" key="2">
    <source>
        <dbReference type="Proteomes" id="UP000195611"/>
    </source>
</evidence>
<organism evidence="1 2">
    <name type="scientific">Marinilactibacillus psychrotolerans 42ea</name>
    <dbReference type="NCBI Taxonomy" id="1255609"/>
    <lineage>
        <taxon>Bacteria</taxon>
        <taxon>Bacillati</taxon>
        <taxon>Bacillota</taxon>
        <taxon>Bacilli</taxon>
        <taxon>Lactobacillales</taxon>
        <taxon>Carnobacteriaceae</taxon>
        <taxon>Marinilactibacillus</taxon>
    </lineage>
</organism>
<sequence>MSRNRREGKKKRRQKRTPSAEYFLIASEGKETEKNYFTHLKNKIVEEKTLSNNKIDLPIFQIEGIGMVGETLINEAEKYFRRTPRQYKYKWLVFDKDDLSPNDFNRLIEMAESRGFRVAWSNECFELWLVLHFEFLNTGVTRDQYFTKLDKHLQDRGSATGYAKNSYEIFDITFELTEVAIKNAENLNKQQGTEGNYTPSSQNPCTRVNLLVKELLQLGS</sequence>
<proteinExistence type="predicted"/>
<dbReference type="InterPro" id="IPR025591">
    <property type="entry name" value="RloB"/>
</dbReference>
<dbReference type="EMBL" id="FUKW01000043">
    <property type="protein sequence ID" value="SJN23100.1"/>
    <property type="molecule type" value="Genomic_DNA"/>
</dbReference>
<dbReference type="RefSeq" id="WP_179203914.1">
    <property type="nucleotide sequence ID" value="NZ_FUKW01000043.1"/>
</dbReference>
<gene>
    <name evidence="1" type="ORF">FM115_02515</name>
</gene>
<accession>A0A1R4ITB3</accession>
<dbReference type="AlphaFoldDB" id="A0A1R4ITB3"/>
<evidence type="ECO:0008006" key="3">
    <source>
        <dbReference type="Google" id="ProtNLM"/>
    </source>
</evidence>
<reference evidence="1 2" key="1">
    <citation type="submission" date="2017-02" db="EMBL/GenBank/DDBJ databases">
        <authorList>
            <person name="Peterson S.W."/>
        </authorList>
    </citation>
    <scope>NUCLEOTIDE SEQUENCE [LARGE SCALE GENOMIC DNA]</scope>
    <source>
        <strain evidence="1 2">42ea</strain>
    </source>
</reference>
<dbReference type="Proteomes" id="UP000195611">
    <property type="component" value="Unassembled WGS sequence"/>
</dbReference>
<name>A0A1R4ITB3_9LACT</name>
<dbReference type="Pfam" id="PF13707">
    <property type="entry name" value="RloB"/>
    <property type="match status" value="1"/>
</dbReference>
<evidence type="ECO:0000313" key="1">
    <source>
        <dbReference type="EMBL" id="SJN23100.1"/>
    </source>
</evidence>
<protein>
    <recommendedName>
        <fullName evidence="3">Abortive phage resistance protein</fullName>
    </recommendedName>
</protein>